<protein>
    <submittedName>
        <fullName evidence="1">Uncharacterized protein</fullName>
    </submittedName>
</protein>
<dbReference type="InterPro" id="IPR036375">
    <property type="entry name" value="Hemopexin-like_dom_sf"/>
</dbReference>
<comment type="caution">
    <text evidence="1">The sequence shown here is derived from an EMBL/GenBank/DDBJ whole genome shotgun (WGS) entry which is preliminary data.</text>
</comment>
<organism evidence="1 2">
    <name type="scientific">Planobispora takensis</name>
    <dbReference type="NCBI Taxonomy" id="1367882"/>
    <lineage>
        <taxon>Bacteria</taxon>
        <taxon>Bacillati</taxon>
        <taxon>Actinomycetota</taxon>
        <taxon>Actinomycetes</taxon>
        <taxon>Streptosporangiales</taxon>
        <taxon>Streptosporangiaceae</taxon>
        <taxon>Planobispora</taxon>
    </lineage>
</organism>
<dbReference type="Gene3D" id="3.40.390.10">
    <property type="entry name" value="Collagenase (Catalytic Domain)"/>
    <property type="match status" value="1"/>
</dbReference>
<dbReference type="EMBL" id="BOOK01000004">
    <property type="protein sequence ID" value="GIH98752.1"/>
    <property type="molecule type" value="Genomic_DNA"/>
</dbReference>
<dbReference type="AlphaFoldDB" id="A0A8J3SR47"/>
<dbReference type="InterPro" id="IPR024079">
    <property type="entry name" value="MetalloPept_cat_dom_sf"/>
</dbReference>
<dbReference type="Gene3D" id="2.110.10.10">
    <property type="entry name" value="Hemopexin-like domain"/>
    <property type="match status" value="1"/>
</dbReference>
<accession>A0A8J3SR47</accession>
<evidence type="ECO:0000313" key="1">
    <source>
        <dbReference type="EMBL" id="GIH98752.1"/>
    </source>
</evidence>
<sequence length="876" mass="93711">MFLRGEQVALVGQQALVSQGPLTQQFGGKLNGLPEPFASCSEAAIMATASDGVRRTVFIAGDMCVDWKHGVGAQYTGLLTGLANFGSHLPAEFRSDVDVLLQRPSVNPVVTLLIKGDRCTSITWGKGATYTGPLSGLPEAGWKKLPADMRGDFDHAVMLPNADGNFQTLFVKGDRAMQFDWIKGPKSIGAYAEVLAGLGALPAEYRRLRLPAAGRFTGTTAAGDSKVELRVDLAGEKPVVSGDFFDLADGVETYATSFILDGGTAVALPATIIGTVTKSDESGPPVQSVEVDKLAPGGIATLTLTGSDGAGPTVYTCDYVSRFLRTIDWEIDYVKDTEPPGQYATTEHQPLPAGLDKKIITVQSAFADAGIELRMAGKPNEVPVSEAGEDRHWSAAELHAAMAGHFSLYRDEPQWKLWNFIADSYINAEGKIDEADGVMFDDTDDVPRQGVATFYNVMKTADTLGTRDELFTYIHEIGHALNLAHSWQKDENIPPSPLGPCKGYGDKSFMNYQQDYREDPAATEGDEALFWKVFTWRFTPDELRHLRHGFYSDVVFGGSDMHTGGAHLADLAPPAPSRSGLRVQLSGREAFSHGEPVTVEIKVSLDGSRPTAQAADDLTPGGGHLSVLVTDPAGQVRPFRPIARPCGGHRAVTLDATTPALYGSAYLGYGAAGFTFPQPGTYRLQARYRAPDGSTVVSPDHSVQINPPADEADRAAGDLLLGDQQGTLLALRGSDAPQLADGNAALDRLIADHPDHPLTVHARLAKGANAGRHFLTLTDDGITVRTADTETSIDQLNAVVETTLDPGTDAGVDNITLNEAMRRLARAHARGGDLKEADAVLDQLVETFRVKDVPGPVLATVNEQAETTRAQLHAQP</sequence>
<reference evidence="1" key="1">
    <citation type="submission" date="2021-01" db="EMBL/GenBank/DDBJ databases">
        <title>Whole genome shotgun sequence of Planobispora takensis NBRC 109077.</title>
        <authorList>
            <person name="Komaki H."/>
            <person name="Tamura T."/>
        </authorList>
    </citation>
    <scope>NUCLEOTIDE SEQUENCE</scope>
    <source>
        <strain evidence="1">NBRC 109077</strain>
    </source>
</reference>
<gene>
    <name evidence="1" type="ORF">Pta02_07610</name>
</gene>
<dbReference type="GO" id="GO:0008237">
    <property type="term" value="F:metallopeptidase activity"/>
    <property type="evidence" value="ECO:0007669"/>
    <property type="project" value="InterPro"/>
</dbReference>
<dbReference type="Proteomes" id="UP000634476">
    <property type="component" value="Unassembled WGS sequence"/>
</dbReference>
<proteinExistence type="predicted"/>
<evidence type="ECO:0000313" key="2">
    <source>
        <dbReference type="Proteomes" id="UP000634476"/>
    </source>
</evidence>
<dbReference type="SUPFAM" id="SSF55486">
    <property type="entry name" value="Metalloproteases ('zincins'), catalytic domain"/>
    <property type="match status" value="1"/>
</dbReference>
<keyword evidence="2" id="KW-1185">Reference proteome</keyword>
<name>A0A8J3SR47_9ACTN</name>